<comment type="subcellular location">
    <subcellularLocation>
        <location evidence="1">Membrane</location>
        <topology evidence="1">Multi-pass membrane protein</topology>
    </subcellularLocation>
</comment>
<keyword evidence="2 6" id="KW-0812">Transmembrane</keyword>
<dbReference type="GO" id="GO:0009403">
    <property type="term" value="P:toxin biosynthetic process"/>
    <property type="evidence" value="ECO:0007669"/>
    <property type="project" value="InterPro"/>
</dbReference>
<evidence type="ECO:0000256" key="3">
    <source>
        <dbReference type="ARBA" id="ARBA00022989"/>
    </source>
</evidence>
<keyword evidence="4 6" id="KW-0472">Membrane</keyword>
<dbReference type="eggNOG" id="COG1286">
    <property type="taxonomic scope" value="Bacteria"/>
</dbReference>
<accession>C8PHP3</accession>
<reference evidence="7 8" key="1">
    <citation type="submission" date="2009-07" db="EMBL/GenBank/DDBJ databases">
        <authorList>
            <person name="Madupu R."/>
            <person name="Sebastian Y."/>
            <person name="Durkin A.S."/>
            <person name="Torralba M."/>
            <person name="Methe B."/>
            <person name="Sutton G.G."/>
            <person name="Strausberg R.L."/>
            <person name="Nelson K.E."/>
        </authorList>
    </citation>
    <scope>NUCLEOTIDE SEQUENCE [LARGE SCALE GENOMIC DNA]</scope>
    <source>
        <strain evidence="7 8">RM3268</strain>
    </source>
</reference>
<evidence type="ECO:0000313" key="8">
    <source>
        <dbReference type="Proteomes" id="UP000005709"/>
    </source>
</evidence>
<feature type="region of interest" description="Disordered" evidence="5">
    <location>
        <begin position="192"/>
        <end position="226"/>
    </location>
</feature>
<keyword evidence="3 6" id="KW-1133">Transmembrane helix</keyword>
<protein>
    <submittedName>
        <fullName evidence="7">CvpA family protein</fullName>
    </submittedName>
</protein>
<dbReference type="STRING" id="824.CGRAC_1856"/>
<keyword evidence="8" id="KW-1185">Reference proteome</keyword>
<dbReference type="GO" id="GO:0016020">
    <property type="term" value="C:membrane"/>
    <property type="evidence" value="ECO:0007669"/>
    <property type="project" value="UniProtKB-SubCell"/>
</dbReference>
<evidence type="ECO:0000256" key="2">
    <source>
        <dbReference type="ARBA" id="ARBA00022692"/>
    </source>
</evidence>
<dbReference type="EMBL" id="ACYG01000024">
    <property type="protein sequence ID" value="EEV17657.1"/>
    <property type="molecule type" value="Genomic_DNA"/>
</dbReference>
<evidence type="ECO:0000256" key="4">
    <source>
        <dbReference type="ARBA" id="ARBA00023136"/>
    </source>
</evidence>
<comment type="caution">
    <text evidence="7">The sequence shown here is derived from an EMBL/GenBank/DDBJ whole genome shotgun (WGS) entry which is preliminary data.</text>
</comment>
<dbReference type="Proteomes" id="UP000005709">
    <property type="component" value="Unassembled WGS sequence"/>
</dbReference>
<dbReference type="Pfam" id="PF02674">
    <property type="entry name" value="Colicin_V"/>
    <property type="match status" value="1"/>
</dbReference>
<proteinExistence type="predicted"/>
<dbReference type="InterPro" id="IPR003825">
    <property type="entry name" value="Colicin-V_CvpA"/>
</dbReference>
<feature type="transmembrane region" description="Helical" evidence="6">
    <location>
        <begin position="32"/>
        <end position="48"/>
    </location>
</feature>
<dbReference type="PANTHER" id="PTHR37306">
    <property type="entry name" value="COLICIN V PRODUCTION PROTEIN"/>
    <property type="match status" value="1"/>
</dbReference>
<dbReference type="AlphaFoldDB" id="C8PHP3"/>
<evidence type="ECO:0000256" key="6">
    <source>
        <dbReference type="SAM" id="Phobius"/>
    </source>
</evidence>
<evidence type="ECO:0000256" key="5">
    <source>
        <dbReference type="SAM" id="MobiDB-lite"/>
    </source>
</evidence>
<organism evidence="7 8">
    <name type="scientific">Campylobacter gracilis RM3268</name>
    <dbReference type="NCBI Taxonomy" id="553220"/>
    <lineage>
        <taxon>Bacteria</taxon>
        <taxon>Pseudomonadati</taxon>
        <taxon>Campylobacterota</taxon>
        <taxon>Epsilonproteobacteria</taxon>
        <taxon>Campylobacterales</taxon>
        <taxon>Campylobacteraceae</taxon>
        <taxon>Campylobacter</taxon>
    </lineage>
</organism>
<feature type="transmembrane region" description="Helical" evidence="6">
    <location>
        <begin position="117"/>
        <end position="137"/>
    </location>
</feature>
<name>C8PHP3_9BACT</name>
<dbReference type="PANTHER" id="PTHR37306:SF1">
    <property type="entry name" value="COLICIN V PRODUCTION PROTEIN"/>
    <property type="match status" value="1"/>
</dbReference>
<feature type="compositionally biased region" description="Polar residues" evidence="5">
    <location>
        <begin position="192"/>
        <end position="219"/>
    </location>
</feature>
<gene>
    <name evidence="7" type="primary">cvpA</name>
    <name evidence="7" type="ORF">CAMGR0001_0489</name>
</gene>
<evidence type="ECO:0000313" key="7">
    <source>
        <dbReference type="EMBL" id="EEV17657.1"/>
    </source>
</evidence>
<sequence length="226" mass="24723">MMEGINWFDVGCLVLVVLFGLRGITNGIVKEIFGILGLIGGLFAAMRYKTMAGEWIAAKIPALQNANGVLSGDTTQVLIGFIAVLFGVWISCLIIGEIISKFFKWSGLGFVDKIGGFVFSVSKIFLIFAVIVTLASGPMSMNEQTKKYFESSKTAPIFLKIGNWILNLKDDPKIKQSLDSIGSKMDDKLLKDQNSTARMNSDQNQSTEPSDFNASSEVNSTERTKL</sequence>
<evidence type="ECO:0000256" key="1">
    <source>
        <dbReference type="ARBA" id="ARBA00004141"/>
    </source>
</evidence>
<feature type="transmembrane region" description="Helical" evidence="6">
    <location>
        <begin position="77"/>
        <end position="96"/>
    </location>
</feature>